<dbReference type="PANTHER" id="PTHR48207">
    <property type="entry name" value="SUCCINATE--HYDROXYMETHYLGLUTARATE COA-TRANSFERASE"/>
    <property type="match status" value="1"/>
</dbReference>
<reference evidence="2 3" key="1">
    <citation type="submission" date="2011-09" db="EMBL/GenBank/DDBJ databases">
        <authorList>
            <consortium name="US DOE Joint Genome Institute (JGI-PGF)"/>
            <person name="Lucas S."/>
            <person name="Han J."/>
            <person name="Lapidus A."/>
            <person name="Cheng J.-F."/>
            <person name="Goodwin L."/>
            <person name="Pitluck S."/>
            <person name="Peters L."/>
            <person name="Land M.L."/>
            <person name="Hauser L."/>
            <person name="Brambilla E."/>
            <person name="Klenk H.-P."/>
            <person name="Woyke T.J."/>
        </authorList>
    </citation>
    <scope>NUCLEOTIDE SEQUENCE [LARGE SCALE GENOMIC DNA]</scope>
    <source>
        <strain evidence="2 3">K62</strain>
    </source>
</reference>
<dbReference type="InterPro" id="IPR003673">
    <property type="entry name" value="CoA-Trfase_fam_III"/>
</dbReference>
<reference evidence="3" key="2">
    <citation type="submission" date="2012-01" db="EMBL/GenBank/DDBJ databases">
        <title>Noncontiguous Finished sequence of chromosome of Saccharomonospora glauca K62.</title>
        <authorList>
            <consortium name="US DOE Joint Genome Institute"/>
            <person name="Lucas S."/>
            <person name="Han J."/>
            <person name="Lapidus A."/>
            <person name="Cheng J.-F."/>
            <person name="Goodwin L."/>
            <person name="Pitluck S."/>
            <person name="Peters L."/>
            <person name="Mikhailova N."/>
            <person name="Held B."/>
            <person name="Detter J.C."/>
            <person name="Han C."/>
            <person name="Tapia R."/>
            <person name="Land M."/>
            <person name="Hauser L."/>
            <person name="Kyrpides N."/>
            <person name="Ivanova N."/>
            <person name="Pagani I."/>
            <person name="Brambilla E.-M."/>
            <person name="Klenk H.-P."/>
            <person name="Woyke T."/>
        </authorList>
    </citation>
    <scope>NUCLEOTIDE SEQUENCE [LARGE SCALE GENOMIC DNA]</scope>
    <source>
        <strain evidence="3">K62</strain>
    </source>
</reference>
<dbReference type="Pfam" id="PF02515">
    <property type="entry name" value="CoA_transf_3"/>
    <property type="match status" value="1"/>
</dbReference>
<dbReference type="Gene3D" id="3.30.1540.10">
    <property type="entry name" value="formyl-coa transferase, domain 3"/>
    <property type="match status" value="1"/>
</dbReference>
<dbReference type="eggNOG" id="COG1804">
    <property type="taxonomic scope" value="Bacteria"/>
</dbReference>
<dbReference type="InterPro" id="IPR023606">
    <property type="entry name" value="CoA-Trfase_III_dom_1_sf"/>
</dbReference>
<organism evidence="2 3">
    <name type="scientific">Saccharomonospora glauca K62</name>
    <dbReference type="NCBI Taxonomy" id="928724"/>
    <lineage>
        <taxon>Bacteria</taxon>
        <taxon>Bacillati</taxon>
        <taxon>Actinomycetota</taxon>
        <taxon>Actinomycetes</taxon>
        <taxon>Pseudonocardiales</taxon>
        <taxon>Pseudonocardiaceae</taxon>
        <taxon>Saccharomonospora</taxon>
    </lineage>
</organism>
<proteinExistence type="predicted"/>
<protein>
    <submittedName>
        <fullName evidence="2">Putative acyl-CoA transferase/carnitine dehydratase</fullName>
    </submittedName>
</protein>
<dbReference type="AlphaFoldDB" id="I1D2W4"/>
<dbReference type="GO" id="GO:0008410">
    <property type="term" value="F:CoA-transferase activity"/>
    <property type="evidence" value="ECO:0007669"/>
    <property type="project" value="TreeGrafter"/>
</dbReference>
<dbReference type="RefSeq" id="WP_005464770.1">
    <property type="nucleotide sequence ID" value="NZ_CM001484.1"/>
</dbReference>
<dbReference type="InterPro" id="IPR044855">
    <property type="entry name" value="CoA-Trfase_III_dom3_sf"/>
</dbReference>
<dbReference type="STRING" id="928724.SacglDRAFT_02395"/>
<dbReference type="SUPFAM" id="SSF89796">
    <property type="entry name" value="CoA-transferase family III (CaiB/BaiF)"/>
    <property type="match status" value="1"/>
</dbReference>
<evidence type="ECO:0000313" key="2">
    <source>
        <dbReference type="EMBL" id="EIE99288.1"/>
    </source>
</evidence>
<dbReference type="Gene3D" id="3.40.50.10540">
    <property type="entry name" value="Crotonobetainyl-coa:carnitine coa-transferase, domain 1"/>
    <property type="match status" value="1"/>
</dbReference>
<dbReference type="EMBL" id="CM001484">
    <property type="protein sequence ID" value="EIE99288.1"/>
    <property type="molecule type" value="Genomic_DNA"/>
</dbReference>
<evidence type="ECO:0000256" key="1">
    <source>
        <dbReference type="ARBA" id="ARBA00022679"/>
    </source>
</evidence>
<sequence length="404" mass="42987">MSASTSGSLTGLRVVEISTSVAGPFVGQILGDLGAEVIKVERIGSGDDTRAWAPPDWDGKSIAFLHLNRNKRSIELDYKHPRGKEILTELIAGADVLVQNLRPGALAKAGFTPEVLREVNPRLVYCDMTGFGRTGPKAEDPAYDPLLQAYTGIIDMMSTGDGPPRRVPLSVLDKGTAMWAVIGILDALRRRDRTGEGSHVGVSLLETAITWVHANVMGALAGNGKPRNLGSGHAGVVPYGAFPTSDGWIFLSAGNQTLWLRFCRATGAEELTTRDGFGSNPERAANRAEVERAVGEVTRGFTTEKLLHVLAEAGVPCSPVNSVPDMVRDEQVKALGLVEPMEHPAVKDFAVVNLPITIDGDYPDHQCPPPELGADTDAVLELLGVPEPERDALRAEGVVGGGRA</sequence>
<dbReference type="PANTHER" id="PTHR48207:SF3">
    <property type="entry name" value="SUCCINATE--HYDROXYMETHYLGLUTARATE COA-TRANSFERASE"/>
    <property type="match status" value="1"/>
</dbReference>
<dbReference type="InterPro" id="IPR050483">
    <property type="entry name" value="CoA-transferase_III_domain"/>
</dbReference>
<evidence type="ECO:0000313" key="3">
    <source>
        <dbReference type="Proteomes" id="UP000005087"/>
    </source>
</evidence>
<dbReference type="HOGENOM" id="CLU_033975_0_0_11"/>
<name>I1D2W4_9PSEU</name>
<dbReference type="OrthoDB" id="9797653at2"/>
<keyword evidence="3" id="KW-1185">Reference proteome</keyword>
<accession>I1D2W4</accession>
<dbReference type="Proteomes" id="UP000005087">
    <property type="component" value="Chromosome"/>
</dbReference>
<keyword evidence="1 2" id="KW-0808">Transferase</keyword>
<gene>
    <name evidence="2" type="ORF">SacglDRAFT_02395</name>
</gene>